<gene>
    <name evidence="2" type="ORF">LSH36_497g00038</name>
</gene>
<feature type="region of interest" description="Disordered" evidence="1">
    <location>
        <begin position="33"/>
        <end position="55"/>
    </location>
</feature>
<evidence type="ECO:0000313" key="2">
    <source>
        <dbReference type="EMBL" id="KAK2148438.1"/>
    </source>
</evidence>
<comment type="caution">
    <text evidence="2">The sequence shown here is derived from an EMBL/GenBank/DDBJ whole genome shotgun (WGS) entry which is preliminary data.</text>
</comment>
<dbReference type="Proteomes" id="UP001208570">
    <property type="component" value="Unassembled WGS sequence"/>
</dbReference>
<accession>A0AAD9J965</accession>
<organism evidence="2 3">
    <name type="scientific">Paralvinella palmiformis</name>
    <dbReference type="NCBI Taxonomy" id="53620"/>
    <lineage>
        <taxon>Eukaryota</taxon>
        <taxon>Metazoa</taxon>
        <taxon>Spiralia</taxon>
        <taxon>Lophotrochozoa</taxon>
        <taxon>Annelida</taxon>
        <taxon>Polychaeta</taxon>
        <taxon>Sedentaria</taxon>
        <taxon>Canalipalpata</taxon>
        <taxon>Terebellida</taxon>
        <taxon>Terebelliformia</taxon>
        <taxon>Alvinellidae</taxon>
        <taxon>Paralvinella</taxon>
    </lineage>
</organism>
<evidence type="ECO:0000313" key="3">
    <source>
        <dbReference type="Proteomes" id="UP001208570"/>
    </source>
</evidence>
<evidence type="ECO:0000256" key="1">
    <source>
        <dbReference type="SAM" id="MobiDB-lite"/>
    </source>
</evidence>
<dbReference type="AlphaFoldDB" id="A0AAD9J965"/>
<feature type="non-terminal residue" evidence="2">
    <location>
        <position position="55"/>
    </location>
</feature>
<sequence length="55" mass="5853">MTKVNAPIEDKTGPGLSQLKVGFHANLQSELLANDGKAHSPQTATKTPVSDHKQD</sequence>
<protein>
    <submittedName>
        <fullName evidence="2">Uncharacterized protein</fullName>
    </submittedName>
</protein>
<reference evidence="2" key="1">
    <citation type="journal article" date="2023" name="Mol. Biol. Evol.">
        <title>Third-Generation Sequencing Reveals the Adaptive Role of the Epigenome in Three Deep-Sea Polychaetes.</title>
        <authorList>
            <person name="Perez M."/>
            <person name="Aroh O."/>
            <person name="Sun Y."/>
            <person name="Lan Y."/>
            <person name="Juniper S.K."/>
            <person name="Young C.R."/>
            <person name="Angers B."/>
            <person name="Qian P.Y."/>
        </authorList>
    </citation>
    <scope>NUCLEOTIDE SEQUENCE</scope>
    <source>
        <strain evidence="2">P08H-3</strain>
    </source>
</reference>
<dbReference type="EMBL" id="JAODUP010000497">
    <property type="protein sequence ID" value="KAK2148438.1"/>
    <property type="molecule type" value="Genomic_DNA"/>
</dbReference>
<keyword evidence="3" id="KW-1185">Reference proteome</keyword>
<proteinExistence type="predicted"/>
<name>A0AAD9J965_9ANNE</name>